<dbReference type="KEGG" id="mmy:MSC_0651"/>
<dbReference type="EMBL" id="BX293980">
    <property type="protein sequence ID" value="CAE77272.1"/>
    <property type="molecule type" value="Genomic_DNA"/>
</dbReference>
<dbReference type="AlphaFoldDB" id="Q6MSW6"/>
<gene>
    <name evidence="1" type="ordered locus">MSC_0651</name>
</gene>
<keyword evidence="2" id="KW-1185">Reference proteome</keyword>
<dbReference type="Proteomes" id="UP000001016">
    <property type="component" value="Chromosome"/>
</dbReference>
<organism evidence="1 2">
    <name type="scientific">Mycoplasma mycoides subsp. mycoides SC (strain CCUG 32753 / NCTC 10114 / PG1)</name>
    <dbReference type="NCBI Taxonomy" id="272632"/>
    <lineage>
        <taxon>Bacteria</taxon>
        <taxon>Bacillati</taxon>
        <taxon>Mycoplasmatota</taxon>
        <taxon>Mollicutes</taxon>
        <taxon>Mycoplasmataceae</taxon>
        <taxon>Mycoplasma</taxon>
    </lineage>
</organism>
<sequence>MFYDEKDAVSFLTSKSKNNRDTFDLRNATITKIKVE</sequence>
<evidence type="ECO:0000313" key="2">
    <source>
        <dbReference type="Proteomes" id="UP000001016"/>
    </source>
</evidence>
<name>Q6MSW6_MYCMS</name>
<accession>Q6MSW6</accession>
<proteinExistence type="predicted"/>
<evidence type="ECO:0000313" key="1">
    <source>
        <dbReference type="EMBL" id="CAE77272.1"/>
    </source>
</evidence>
<protein>
    <submittedName>
        <fullName evidence="1">Uncharacterized protein</fullName>
    </submittedName>
</protein>
<dbReference type="HOGENOM" id="CLU_3357184_0_0_14"/>
<reference evidence="1 2" key="1">
    <citation type="journal article" date="2004" name="Genome Res.">
        <title>The genome sequence of Mycoplasma mycoides subsp. mycoides SC type strain PG1T, the causative agent of contagious bovine pleuropneumonia (CBPP).</title>
        <authorList>
            <person name="Westberg J."/>
            <person name="Persson A."/>
            <person name="Holmberg A."/>
            <person name="Goesmann A."/>
            <person name="Lundeberg J."/>
            <person name="Johansson K.-E."/>
            <person name="Pettersson B."/>
            <person name="Uhlen M."/>
        </authorList>
    </citation>
    <scope>NUCLEOTIDE SEQUENCE [LARGE SCALE GENOMIC DNA]</scope>
    <source>
        <strain evidence="1 2">PG1</strain>
    </source>
</reference>